<sequence>MGKTQIAAAYARRRAEEGWPLVAWVNAETDDQLLAGLDAVAAAVGIAMVGEDAGQGARRLKDWLSRQSGPCLLVLDNLTGTELAAGLLPALGSVQVVISSNRRQVQALGAAVPVEVFTVDEAVAFLQERSGRIDEQGALLLAGEVERLPLALA</sequence>
<dbReference type="RefSeq" id="WP_306862465.1">
    <property type="nucleotide sequence ID" value="NZ_JAUSRB010000002.1"/>
</dbReference>
<comment type="caution">
    <text evidence="1">The sequence shown here is derived from an EMBL/GenBank/DDBJ whole genome shotgun (WGS) entry which is preliminary data.</text>
</comment>
<evidence type="ECO:0000313" key="2">
    <source>
        <dbReference type="Proteomes" id="UP001230426"/>
    </source>
</evidence>
<dbReference type="SUPFAM" id="SSF52540">
    <property type="entry name" value="P-loop containing nucleoside triphosphate hydrolases"/>
    <property type="match status" value="1"/>
</dbReference>
<accession>A0ABT9R5V1</accession>
<evidence type="ECO:0008006" key="3">
    <source>
        <dbReference type="Google" id="ProtNLM"/>
    </source>
</evidence>
<name>A0ABT9R5V1_9ACTN</name>
<dbReference type="InterPro" id="IPR027417">
    <property type="entry name" value="P-loop_NTPase"/>
</dbReference>
<keyword evidence="2" id="KW-1185">Reference proteome</keyword>
<dbReference type="Gene3D" id="3.40.50.300">
    <property type="entry name" value="P-loop containing nucleotide triphosphate hydrolases"/>
    <property type="match status" value="1"/>
</dbReference>
<evidence type="ECO:0000313" key="1">
    <source>
        <dbReference type="EMBL" id="MDP9864518.1"/>
    </source>
</evidence>
<gene>
    <name evidence="1" type="ORF">J2S55_003784</name>
</gene>
<dbReference type="EMBL" id="JAUSRB010000002">
    <property type="protein sequence ID" value="MDP9864518.1"/>
    <property type="molecule type" value="Genomic_DNA"/>
</dbReference>
<organism evidence="1 2">
    <name type="scientific">Streptosporangium brasiliense</name>
    <dbReference type="NCBI Taxonomy" id="47480"/>
    <lineage>
        <taxon>Bacteria</taxon>
        <taxon>Bacillati</taxon>
        <taxon>Actinomycetota</taxon>
        <taxon>Actinomycetes</taxon>
        <taxon>Streptosporangiales</taxon>
        <taxon>Streptosporangiaceae</taxon>
        <taxon>Streptosporangium</taxon>
    </lineage>
</organism>
<dbReference type="Proteomes" id="UP001230426">
    <property type="component" value="Unassembled WGS sequence"/>
</dbReference>
<protein>
    <recommendedName>
        <fullName evidence="3">NB-ARC domain-containing protein</fullName>
    </recommendedName>
</protein>
<reference evidence="1 2" key="1">
    <citation type="submission" date="2023-07" db="EMBL/GenBank/DDBJ databases">
        <title>Sequencing the genomes of 1000 actinobacteria strains.</title>
        <authorList>
            <person name="Klenk H.-P."/>
        </authorList>
    </citation>
    <scope>NUCLEOTIDE SEQUENCE [LARGE SCALE GENOMIC DNA]</scope>
    <source>
        <strain evidence="1 2">DSM 44109</strain>
    </source>
</reference>
<proteinExistence type="predicted"/>